<reference evidence="1" key="1">
    <citation type="journal article" date="2021" name="Proc. Natl. Acad. Sci. U.S.A.">
        <title>A Catalog of Tens of Thousands of Viruses from Human Metagenomes Reveals Hidden Associations with Chronic Diseases.</title>
        <authorList>
            <person name="Tisza M.J."/>
            <person name="Buck C.B."/>
        </authorList>
    </citation>
    <scope>NUCLEOTIDE SEQUENCE</scope>
    <source>
        <strain evidence="1">CtReX5</strain>
    </source>
</reference>
<sequence>MAHLRQVRKRNKSEDIMHELNHKKRRIEYDLRFMQ</sequence>
<dbReference type="EMBL" id="BK059114">
    <property type="protein sequence ID" value="DAE32022.1"/>
    <property type="molecule type" value="Genomic_DNA"/>
</dbReference>
<name>A0A8S5RKW6_9VIRU</name>
<proteinExistence type="predicted"/>
<evidence type="ECO:0000313" key="1">
    <source>
        <dbReference type="EMBL" id="DAE32022.1"/>
    </source>
</evidence>
<accession>A0A8S5RKW6</accession>
<protein>
    <submittedName>
        <fullName evidence="1">Uncharacterized protein</fullName>
    </submittedName>
</protein>
<organism evidence="1">
    <name type="scientific">virus sp. ctReX5</name>
    <dbReference type="NCBI Taxonomy" id="2825818"/>
    <lineage>
        <taxon>Viruses</taxon>
    </lineage>
</organism>